<dbReference type="Proteomes" id="UP000176800">
    <property type="component" value="Unassembled WGS sequence"/>
</dbReference>
<evidence type="ECO:0000259" key="3">
    <source>
        <dbReference type="PROSITE" id="PS50853"/>
    </source>
</evidence>
<dbReference type="Gene3D" id="3.40.720.10">
    <property type="entry name" value="Alkaline Phosphatase, subunit A"/>
    <property type="match status" value="1"/>
</dbReference>
<dbReference type="SMART" id="SM00560">
    <property type="entry name" value="LamGL"/>
    <property type="match status" value="2"/>
</dbReference>
<dbReference type="SMART" id="SM00060">
    <property type="entry name" value="FN3"/>
    <property type="match status" value="1"/>
</dbReference>
<keyword evidence="2" id="KW-1015">Disulfide bond</keyword>
<dbReference type="Pfam" id="PF13385">
    <property type="entry name" value="Laminin_G_3"/>
    <property type="match status" value="2"/>
</dbReference>
<dbReference type="Pfam" id="PF00884">
    <property type="entry name" value="Sulfatase"/>
    <property type="match status" value="1"/>
</dbReference>
<evidence type="ECO:0000313" key="5">
    <source>
        <dbReference type="Proteomes" id="UP000176800"/>
    </source>
</evidence>
<dbReference type="SUPFAM" id="SSF49899">
    <property type="entry name" value="Concanavalin A-like lectins/glucanases"/>
    <property type="match status" value="2"/>
</dbReference>
<sequence>MKRAESFIPILLIVLFLFSILPIPSQAASGLTLGYGFDEGSGNITADASGNGNNGVLINSPAWTTGKYSNGLNFTVNSEHVNAGSASLIDNSTAMTVSAWIYPRSEGGAARAVIAAKGTTGFNGGWFFRFNPSGTNSLHFYIDHSGADVYRNTVDNAVTLNQWQYVTATWDGSASASSIRMFVNGIEAAYLPSVPGSGTKVSDASANLLIGTNANLAATWDGLIDEFRLYNQVLSLSEIADDMNTPVSVPDTTSPTAVITSPLDGAAVSGNVAVNANASDNKGVVGVQFFVNSVALGLEDISAPFSALWNTVGLPDDVNYTLTATARDAAGNLGTSNPIVVLVDNLPPPDTTAPSLSNPLPSGTLPSGTTDTDISIVSNENAVCRYDTVAGTDYTAMPNTFGITGGTLHSSPVSSLTDGNSYSFYIRCQDSSGNANTTDTLINFDIALPPPPDTTAPVISNISVSSITTNSAVISWITDEPADSLVEFGYDIGYGSLSAHDLIYVTNHSMWLTGLNLGTTYHYRVHSIDSSGNPAVSSDSTFSTLSTPPITPDLVLGYGLEEGTGTTAADESGNGNTATLANGPVWTTQGKYGGALSFDGVDDNLNAGSAAVLDDLPAFTASAWVNPNSMGGSGRGIIAGKYSGTNGWKLQFAPGTTNALLLEIKHTTTGVPSGSWTGIFRTTVNNVLPLNQWSYVTATWDGTNNFSGIRFYVNGQEVSYSTGSGNSGIKISDTTYNQYVGGGWDGLIDEFRLYNRVLSLSEIASDMNTPLGTPLSTDNTPPAVSITSPVSGSTATGTIAVQISSSDDVGLQYVELYRDGILVGKDAVAPYQLMWSTTLVPNGTYNLAARAVDTSNNSATSSTISVTVDNAAASRFNIVFVITDDQRWDTMQYMPLTTTLIGDAGVTFTNSFVGTPLCCPNRAAFLTGQYSHNTGVLDNIINTGIRALDDTSTIATWLEQAGYRTSLIGKYFNRYGSIDLGPPYIPPGWSDWHSHSEFGSSGLYYNYNLFENGTTVSYGSQPQDYSTDVLAVKAVQFIESTPQNQPLLLYFTPHAPHSSGGPPIPAPADIDSFSSLSPWRPISYNEADVSDKPLWIRQLPLLTPTDDSAGDTFRIKQIESLQSVDRAVESMVNALQRTGRLDNTVIIFTSDNGMTWGEHRWLDDKWCLYEECIRAPLMVRIPGVTPRVEDNLVSSVDLAPSIAEWAGALPTNSVDGLSLNTLLNDPTSAWRDELYAEYIGPTYPFGASSIFRAVRTDDSVYGEYDNGDREFYDLTLDPYQLNNAVNNPSYSGEISNLDKTLEILKTQ</sequence>
<dbReference type="PANTHER" id="PTHR43108:SF8">
    <property type="entry name" value="SD21168P"/>
    <property type="match status" value="1"/>
</dbReference>
<accession>A0A1G2U4N1</accession>
<evidence type="ECO:0000256" key="1">
    <source>
        <dbReference type="ARBA" id="ARBA00022729"/>
    </source>
</evidence>
<dbReference type="InterPro" id="IPR013783">
    <property type="entry name" value="Ig-like_fold"/>
</dbReference>
<dbReference type="PROSITE" id="PS50853">
    <property type="entry name" value="FN3"/>
    <property type="match status" value="1"/>
</dbReference>
<protein>
    <recommendedName>
        <fullName evidence="3">Fibronectin type-III domain-containing protein</fullName>
    </recommendedName>
</protein>
<dbReference type="Gene3D" id="2.60.120.200">
    <property type="match status" value="2"/>
</dbReference>
<comment type="caution">
    <text evidence="4">The sequence shown here is derived from an EMBL/GenBank/DDBJ whole genome shotgun (WGS) entry which is preliminary data.</text>
</comment>
<dbReference type="InterPro" id="IPR006558">
    <property type="entry name" value="LamG-like"/>
</dbReference>
<feature type="domain" description="Fibronectin type-III" evidence="3">
    <location>
        <begin position="458"/>
        <end position="550"/>
    </location>
</feature>
<dbReference type="SUPFAM" id="SSF49265">
    <property type="entry name" value="Fibronectin type III"/>
    <property type="match status" value="1"/>
</dbReference>
<dbReference type="InterPro" id="IPR017850">
    <property type="entry name" value="Alkaline_phosphatase_core_sf"/>
</dbReference>
<organism evidence="4 5">
    <name type="scientific">Candidatus Zambryskibacteria bacterium RIFCSPLOWO2_01_FULL_45_21</name>
    <dbReference type="NCBI Taxonomy" id="1802761"/>
    <lineage>
        <taxon>Bacteria</taxon>
        <taxon>Candidatus Zambryskiibacteriota</taxon>
    </lineage>
</organism>
<dbReference type="InterPro" id="IPR003961">
    <property type="entry name" value="FN3_dom"/>
</dbReference>
<reference evidence="4 5" key="1">
    <citation type="journal article" date="2016" name="Nat. Commun.">
        <title>Thousands of microbial genomes shed light on interconnected biogeochemical processes in an aquifer system.</title>
        <authorList>
            <person name="Anantharaman K."/>
            <person name="Brown C.T."/>
            <person name="Hug L.A."/>
            <person name="Sharon I."/>
            <person name="Castelle C.J."/>
            <person name="Probst A.J."/>
            <person name="Thomas B.C."/>
            <person name="Singh A."/>
            <person name="Wilkins M.J."/>
            <person name="Karaoz U."/>
            <person name="Brodie E.L."/>
            <person name="Williams K.H."/>
            <person name="Hubbard S.S."/>
            <person name="Banfield J.F."/>
        </authorList>
    </citation>
    <scope>NUCLEOTIDE SEQUENCE [LARGE SCALE GENOMIC DNA]</scope>
</reference>
<dbReference type="PANTHER" id="PTHR43108">
    <property type="entry name" value="N-ACETYLGLUCOSAMINE-6-SULFATASE FAMILY MEMBER"/>
    <property type="match status" value="1"/>
</dbReference>
<dbReference type="EMBL" id="MHWE01000006">
    <property type="protein sequence ID" value="OHB04453.1"/>
    <property type="molecule type" value="Genomic_DNA"/>
</dbReference>
<dbReference type="SUPFAM" id="SSF53649">
    <property type="entry name" value="Alkaline phosphatase-like"/>
    <property type="match status" value="1"/>
</dbReference>
<dbReference type="Gene3D" id="2.60.40.10">
    <property type="entry name" value="Immunoglobulins"/>
    <property type="match status" value="3"/>
</dbReference>
<dbReference type="InterPro" id="IPR036116">
    <property type="entry name" value="FN3_sf"/>
</dbReference>
<evidence type="ECO:0000256" key="2">
    <source>
        <dbReference type="ARBA" id="ARBA00023157"/>
    </source>
</evidence>
<dbReference type="CDD" id="cd16147">
    <property type="entry name" value="G6S"/>
    <property type="match status" value="1"/>
</dbReference>
<dbReference type="InterPro" id="IPR013320">
    <property type="entry name" value="ConA-like_dom_sf"/>
</dbReference>
<proteinExistence type="predicted"/>
<gene>
    <name evidence="4" type="ORF">A3B14_03400</name>
</gene>
<evidence type="ECO:0000313" key="4">
    <source>
        <dbReference type="EMBL" id="OHB04453.1"/>
    </source>
</evidence>
<dbReference type="InterPro" id="IPR000917">
    <property type="entry name" value="Sulfatase_N"/>
</dbReference>
<keyword evidence="1" id="KW-0732">Signal</keyword>
<name>A0A1G2U4N1_9BACT</name>
<dbReference type="Pfam" id="PF17957">
    <property type="entry name" value="Big_7"/>
    <property type="match status" value="2"/>
</dbReference>
<dbReference type="Pfam" id="PF00041">
    <property type="entry name" value="fn3"/>
    <property type="match status" value="1"/>
</dbReference>
<dbReference type="CDD" id="cd00063">
    <property type="entry name" value="FN3"/>
    <property type="match status" value="1"/>
</dbReference>